<dbReference type="CDD" id="cd18803">
    <property type="entry name" value="SF2_C_secA"/>
    <property type="match status" value="1"/>
</dbReference>
<dbReference type="CDD" id="cd17928">
    <property type="entry name" value="DEXDc_SecA"/>
    <property type="match status" value="1"/>
</dbReference>
<dbReference type="InterPro" id="IPR036266">
    <property type="entry name" value="SecA_Wing/Scaffold_sf"/>
</dbReference>
<dbReference type="EMBL" id="LGSW01000002">
    <property type="protein sequence ID" value="KND22445.1"/>
    <property type="molecule type" value="Genomic_DNA"/>
</dbReference>
<evidence type="ECO:0000313" key="21">
    <source>
        <dbReference type="EMBL" id="KND22445.1"/>
    </source>
</evidence>
<dbReference type="InterPro" id="IPR001650">
    <property type="entry name" value="Helicase_C-like"/>
</dbReference>
<keyword evidence="14 16" id="KW-0811">Translocation</keyword>
<evidence type="ECO:0000256" key="7">
    <source>
        <dbReference type="ARBA" id="ARBA00022519"/>
    </source>
</evidence>
<dbReference type="EC" id="7.4.2.8" evidence="16"/>
<dbReference type="InterPro" id="IPR000185">
    <property type="entry name" value="SecA"/>
</dbReference>
<evidence type="ECO:0000256" key="14">
    <source>
        <dbReference type="ARBA" id="ARBA00023010"/>
    </source>
</evidence>
<dbReference type="Pfam" id="PF07517">
    <property type="entry name" value="SecA_DEAD"/>
    <property type="match status" value="1"/>
</dbReference>
<dbReference type="PANTHER" id="PTHR30612">
    <property type="entry name" value="SECA INNER MEMBRANE COMPONENT OF SEC PROTEIN SECRETION SYSTEM"/>
    <property type="match status" value="1"/>
</dbReference>
<feature type="binding site" evidence="16">
    <location>
        <position position="512"/>
    </location>
    <ligand>
        <name>ATP</name>
        <dbReference type="ChEBI" id="CHEBI:30616"/>
    </ligand>
</feature>
<evidence type="ECO:0000256" key="1">
    <source>
        <dbReference type="ARBA" id="ARBA00001947"/>
    </source>
</evidence>
<dbReference type="Gene3D" id="3.40.50.300">
    <property type="entry name" value="P-loop containing nucleotide triphosphate hydrolases"/>
    <property type="match status" value="2"/>
</dbReference>
<evidence type="ECO:0000256" key="15">
    <source>
        <dbReference type="ARBA" id="ARBA00023136"/>
    </source>
</evidence>
<proteinExistence type="inferred from homology"/>
<dbReference type="Gene3D" id="3.90.1440.10">
    <property type="entry name" value="SecA, preprotein cross-linking domain"/>
    <property type="match status" value="1"/>
</dbReference>
<comment type="caution">
    <text evidence="21">The sequence shown here is derived from an EMBL/GenBank/DDBJ whole genome shotgun (WGS) entry which is preliminary data.</text>
</comment>
<keyword evidence="6 16" id="KW-0963">Cytoplasm</keyword>
<dbReference type="Pfam" id="PF01043">
    <property type="entry name" value="SecA_PP_bind"/>
    <property type="match status" value="1"/>
</dbReference>
<dbReference type="PROSITE" id="PS51194">
    <property type="entry name" value="HELICASE_CTER"/>
    <property type="match status" value="1"/>
</dbReference>
<feature type="binding site" evidence="16">
    <location>
        <position position="87"/>
    </location>
    <ligand>
        <name>ATP</name>
        <dbReference type="ChEBI" id="CHEBI:30616"/>
    </ligand>
</feature>
<dbReference type="Pfam" id="PF07516">
    <property type="entry name" value="SecA_SW"/>
    <property type="match status" value="1"/>
</dbReference>
<comment type="subunit">
    <text evidence="16">Monomer and homodimer. Part of the essential Sec protein translocation apparatus which comprises SecA, SecYEG and auxiliary proteins SecDF-YajC and YidC.</text>
</comment>
<dbReference type="SUPFAM" id="SSF81886">
    <property type="entry name" value="Helical scaffold and wing domains of SecA"/>
    <property type="match status" value="1"/>
</dbReference>
<evidence type="ECO:0000256" key="12">
    <source>
        <dbReference type="ARBA" id="ARBA00022927"/>
    </source>
</evidence>
<feature type="binding site" evidence="16">
    <location>
        <begin position="105"/>
        <end position="109"/>
    </location>
    <ligand>
        <name>ATP</name>
        <dbReference type="ChEBI" id="CHEBI:30616"/>
    </ligand>
</feature>
<sequence>MLGKMIGKVIGTKNDRELKRMRKLVDKINALEPKIQPLSDEALKQKTAEFKTQFEQGTSLDTILPEAFAVCREASSRVLGMRHYDVQLIGGITLHEGKIAEMRTGEGKTLMATLAIYLNAISGKGVHVVTVNDYLASRDAELNRPLFDFLGLTVGVIYSQQDPMEKFEAYAADITYGTNNEYGFDYLRDNMVFRLDEKKQRGLNYCIIDEIDSILIDEARTPLIISGQAEDSSAMYRLIDTIIPRLKRSETEEGNRENREQDFWIDEKNRQIEISEKGYEKIEKFLVEKGELGENESLYSPTRLPLLAHVQAAIRAHHLFVKNIHYIVHEGEVIIVDENTGRTMPGRRWSEGLHQAVEAKEQVEIQAENQTLATTTFQNYFRLYDKLSGMTGTADTEAAEFKQTYDLDVVIIPTHKPIQRIDLDDQIFLSKMGKYQGIIREIKRIQEKQAPILVGTATIEASEVLSELLTQEGIQHNVLNAKQHEREADIIAQAGRPNAVTIATNMAGRGTDIILGGNWQAELAKIDNVTPEMKEQAYAEWQVRNQQVLEAGGLHIIGSERHESRRIDNQLRGRAGRQGDPGESRFFLSLEDDLMRIFAGDRVVNMMRAMGLKEDEAIEHKMVSRSIENAQSKVENRDFDARKSLLKYDDVANEQRKVIYKQRDELLAESNLQAGIEAMHYDVYNALIDQFVPPGSIDDQWDIDGLEDELENEFRIYMPINDWLDADRRLDEEGLRQKIIEAALLNYRARREQMGEENAAQLERHFMLSSLDKHWKEHLNQMDQLRKGIHLRGYAQKNPEQEYKSESFSLFQSMLGAIKSETVQDLARVHIPTPEEIAELERQQREQAEMMRLHFEHQEMNGVTGELSEDEDMIARNRQQRTRATYSFGLSGSAATASPEMAENGENPYANLAISRNAPCPCGSGLKYKQCHGKI</sequence>
<dbReference type="InterPro" id="IPR020937">
    <property type="entry name" value="SecA_CS"/>
</dbReference>
<keyword evidence="22" id="KW-1185">Reference proteome</keyword>
<dbReference type="NCBIfam" id="NF009538">
    <property type="entry name" value="PRK12904.1"/>
    <property type="match status" value="1"/>
</dbReference>
<dbReference type="SMART" id="SM00958">
    <property type="entry name" value="SecA_PP_bind"/>
    <property type="match status" value="1"/>
</dbReference>
<dbReference type="PROSITE" id="PS51196">
    <property type="entry name" value="SECA_MOTOR_DEAD"/>
    <property type="match status" value="1"/>
</dbReference>
<feature type="domain" description="SecA family profile" evidence="20">
    <location>
        <begin position="3"/>
        <end position="619"/>
    </location>
</feature>
<dbReference type="Pfam" id="PF21090">
    <property type="entry name" value="P-loop_SecA"/>
    <property type="match status" value="1"/>
</dbReference>
<accession>A0ABR5IN02</accession>
<evidence type="ECO:0000256" key="9">
    <source>
        <dbReference type="ARBA" id="ARBA00022741"/>
    </source>
</evidence>
<dbReference type="PRINTS" id="PR00906">
    <property type="entry name" value="SECA"/>
</dbReference>
<dbReference type="InterPro" id="IPR011130">
    <property type="entry name" value="SecA_preprotein_X-link_dom"/>
</dbReference>
<comment type="catalytic activity">
    <reaction evidence="16">
        <text>ATP + H2O + cellular proteinSide 1 = ADP + phosphate + cellular proteinSide 2.</text>
        <dbReference type="EC" id="7.4.2.8"/>
    </reaction>
</comment>
<evidence type="ECO:0000256" key="13">
    <source>
        <dbReference type="ARBA" id="ARBA00022967"/>
    </source>
</evidence>
<dbReference type="InterPro" id="IPR011116">
    <property type="entry name" value="SecA_Wing/Scaffold"/>
</dbReference>
<evidence type="ECO:0000256" key="3">
    <source>
        <dbReference type="ARBA" id="ARBA00007650"/>
    </source>
</evidence>
<evidence type="ECO:0000313" key="22">
    <source>
        <dbReference type="Proteomes" id="UP000053900"/>
    </source>
</evidence>
<evidence type="ECO:0000256" key="4">
    <source>
        <dbReference type="ARBA" id="ARBA00022448"/>
    </source>
</evidence>
<dbReference type="HAMAP" id="MF_01382">
    <property type="entry name" value="SecA"/>
    <property type="match status" value="1"/>
</dbReference>
<keyword evidence="7" id="KW-0997">Cell inner membrane</keyword>
<keyword evidence="13 16" id="KW-1278">Translocase</keyword>
<dbReference type="Gene3D" id="1.10.3060.10">
    <property type="entry name" value="Helical scaffold and wing domains of SecA"/>
    <property type="match status" value="1"/>
</dbReference>
<keyword evidence="11 16" id="KW-0067">ATP-binding</keyword>
<keyword evidence="10" id="KW-0862">Zinc</keyword>
<evidence type="ECO:0000256" key="16">
    <source>
        <dbReference type="HAMAP-Rule" id="MF_01382"/>
    </source>
</evidence>
<keyword evidence="8" id="KW-0479">Metal-binding</keyword>
<keyword evidence="4 16" id="KW-0813">Transport</keyword>
<dbReference type="SUPFAM" id="SSF52540">
    <property type="entry name" value="P-loop containing nucleoside triphosphate hydrolases"/>
    <property type="match status" value="2"/>
</dbReference>
<keyword evidence="9 16" id="KW-0547">Nucleotide-binding</keyword>
<name>A0ABR5IN02_9HYPH</name>
<dbReference type="InterPro" id="IPR036670">
    <property type="entry name" value="SecA_X-link_sf"/>
</dbReference>
<organism evidence="21 22">
    <name type="scientific">Enhydrobacter aerosaccus</name>
    <dbReference type="NCBI Taxonomy" id="225324"/>
    <lineage>
        <taxon>Bacteria</taxon>
        <taxon>Pseudomonadati</taxon>
        <taxon>Pseudomonadota</taxon>
        <taxon>Alphaproteobacteria</taxon>
        <taxon>Hyphomicrobiales</taxon>
        <taxon>Enhydrobacter</taxon>
    </lineage>
</organism>
<dbReference type="PANTHER" id="PTHR30612:SF0">
    <property type="entry name" value="CHLOROPLAST PROTEIN-TRANSPORTING ATPASE"/>
    <property type="match status" value="1"/>
</dbReference>
<evidence type="ECO:0000256" key="11">
    <source>
        <dbReference type="ARBA" id="ARBA00022840"/>
    </source>
</evidence>
<dbReference type="PROSITE" id="PS01312">
    <property type="entry name" value="SECA"/>
    <property type="match status" value="1"/>
</dbReference>
<evidence type="ECO:0000256" key="8">
    <source>
        <dbReference type="ARBA" id="ARBA00022723"/>
    </source>
</evidence>
<gene>
    <name evidence="16 21" type="primary">secA</name>
    <name evidence="21" type="synonym">azi</name>
    <name evidence="21" type="synonym">div</name>
    <name evidence="21" type="ORF">AFK20_04910</name>
</gene>
<dbReference type="PROSITE" id="PS51192">
    <property type="entry name" value="HELICASE_ATP_BIND_1"/>
    <property type="match status" value="1"/>
</dbReference>
<feature type="domain" description="Helicase C-terminal" evidence="19">
    <location>
        <begin position="437"/>
        <end position="635"/>
    </location>
</feature>
<reference evidence="21 22" key="1">
    <citation type="submission" date="2015-07" db="EMBL/GenBank/DDBJ databases">
        <title>Draft genome of Enhydrobacter aerosaccus.</title>
        <authorList>
            <person name="Wang X."/>
        </authorList>
    </citation>
    <scope>NUCLEOTIDE SEQUENCE [LARGE SCALE GENOMIC DNA]</scope>
    <source>
        <strain evidence="21 22">CGMCC9176</strain>
    </source>
</reference>
<dbReference type="NCBIfam" id="TIGR00963">
    <property type="entry name" value="secA"/>
    <property type="match status" value="1"/>
</dbReference>
<comment type="function">
    <text evidence="16">Part of the Sec protein translocase complex. Interacts with the SecYEG preprotein conducting channel. Has a central role in coupling the hydrolysis of ATP to the transfer of proteins into and across the cell membrane, serving both as a receptor for the preprotein-SecB complex and as an ATP-driven molecular motor driving the stepwise translocation of polypeptide chains across the membrane.</text>
</comment>
<protein>
    <recommendedName>
        <fullName evidence="16 17">Protein translocase subunit SecA</fullName>
        <ecNumber evidence="16">7.4.2.8</ecNumber>
    </recommendedName>
</protein>
<comment type="cofactor">
    <cofactor evidence="1">
        <name>Zn(2+)</name>
        <dbReference type="ChEBI" id="CHEBI:29105"/>
    </cofactor>
</comment>
<dbReference type="InterPro" id="IPR044722">
    <property type="entry name" value="SecA_SF2_C"/>
</dbReference>
<comment type="subcellular location">
    <subcellularLocation>
        <location evidence="16">Cell membrane</location>
        <topology evidence="16">Peripheral membrane protein</topology>
        <orientation evidence="16">Cytoplasmic side</orientation>
    </subcellularLocation>
    <subcellularLocation>
        <location evidence="16">Cytoplasm</location>
    </subcellularLocation>
    <subcellularLocation>
        <location evidence="2">Membrane</location>
        <topology evidence="2">Peripheral membrane protein</topology>
    </subcellularLocation>
    <text evidence="16">Distribution is 50-50.</text>
</comment>
<evidence type="ECO:0000256" key="6">
    <source>
        <dbReference type="ARBA" id="ARBA00022490"/>
    </source>
</evidence>
<evidence type="ECO:0000259" key="18">
    <source>
        <dbReference type="PROSITE" id="PS51192"/>
    </source>
</evidence>
<dbReference type="SUPFAM" id="SSF81767">
    <property type="entry name" value="Pre-protein crosslinking domain of SecA"/>
    <property type="match status" value="1"/>
</dbReference>
<feature type="domain" description="Helicase ATP-binding" evidence="18">
    <location>
        <begin position="89"/>
        <end position="270"/>
    </location>
</feature>
<dbReference type="InterPro" id="IPR004027">
    <property type="entry name" value="SEC_C_motif"/>
</dbReference>
<dbReference type="InterPro" id="IPR014018">
    <property type="entry name" value="SecA_motor_DEAD"/>
</dbReference>
<evidence type="ECO:0000256" key="17">
    <source>
        <dbReference type="RuleBase" id="RU003874"/>
    </source>
</evidence>
<dbReference type="InterPro" id="IPR027417">
    <property type="entry name" value="P-loop_NTPase"/>
</dbReference>
<evidence type="ECO:0000256" key="5">
    <source>
        <dbReference type="ARBA" id="ARBA00022475"/>
    </source>
</evidence>
<keyword evidence="15 16" id="KW-0472">Membrane</keyword>
<evidence type="ECO:0000259" key="20">
    <source>
        <dbReference type="PROSITE" id="PS51196"/>
    </source>
</evidence>
<dbReference type="SMART" id="SM00957">
    <property type="entry name" value="SecA_DEAD"/>
    <property type="match status" value="1"/>
</dbReference>
<dbReference type="InterPro" id="IPR011115">
    <property type="entry name" value="SecA_DEAD"/>
</dbReference>
<evidence type="ECO:0000256" key="10">
    <source>
        <dbReference type="ARBA" id="ARBA00022833"/>
    </source>
</evidence>
<evidence type="ECO:0000259" key="19">
    <source>
        <dbReference type="PROSITE" id="PS51194"/>
    </source>
</evidence>
<keyword evidence="12 16" id="KW-0653">Protein transport</keyword>
<evidence type="ECO:0000256" key="2">
    <source>
        <dbReference type="ARBA" id="ARBA00004170"/>
    </source>
</evidence>
<keyword evidence="5 16" id="KW-1003">Cell membrane</keyword>
<comment type="similarity">
    <text evidence="3 16 17">Belongs to the SecA family.</text>
</comment>
<dbReference type="InterPro" id="IPR014001">
    <property type="entry name" value="Helicase_ATP-bd"/>
</dbReference>
<dbReference type="Proteomes" id="UP000053900">
    <property type="component" value="Unassembled WGS sequence"/>
</dbReference>
<dbReference type="Pfam" id="PF02810">
    <property type="entry name" value="SEC-C"/>
    <property type="match status" value="1"/>
</dbReference>